<dbReference type="Proteomes" id="UP000482155">
    <property type="component" value="Unassembled WGS sequence"/>
</dbReference>
<feature type="domain" description="HDOD" evidence="2">
    <location>
        <begin position="20"/>
        <end position="219"/>
    </location>
</feature>
<dbReference type="InterPro" id="IPR013976">
    <property type="entry name" value="HDOD"/>
</dbReference>
<dbReference type="AlphaFoldDB" id="A0A6B3SMG3"/>
<organism evidence="3 4">
    <name type="scientific">Noviherbaspirillum galbum</name>
    <dbReference type="NCBI Taxonomy" id="2709383"/>
    <lineage>
        <taxon>Bacteria</taxon>
        <taxon>Pseudomonadati</taxon>
        <taxon>Pseudomonadota</taxon>
        <taxon>Betaproteobacteria</taxon>
        <taxon>Burkholderiales</taxon>
        <taxon>Oxalobacteraceae</taxon>
        <taxon>Noviherbaspirillum</taxon>
    </lineage>
</organism>
<dbReference type="SUPFAM" id="SSF109604">
    <property type="entry name" value="HD-domain/PDEase-like"/>
    <property type="match status" value="1"/>
</dbReference>
<dbReference type="Gene3D" id="1.10.3210.10">
    <property type="entry name" value="Hypothetical protein af1432"/>
    <property type="match status" value="1"/>
</dbReference>
<gene>
    <name evidence="3" type="ORF">G3574_05450</name>
</gene>
<proteinExistence type="predicted"/>
<comment type="caution">
    <text evidence="3">The sequence shown here is derived from an EMBL/GenBank/DDBJ whole genome shotgun (WGS) entry which is preliminary data.</text>
</comment>
<feature type="compositionally biased region" description="Basic and acidic residues" evidence="1">
    <location>
        <begin position="277"/>
        <end position="288"/>
    </location>
</feature>
<name>A0A6B3SMG3_9BURK</name>
<protein>
    <submittedName>
        <fullName evidence="3">HDOD domain-containing protein</fullName>
    </submittedName>
</protein>
<accession>A0A6B3SMG3</accession>
<evidence type="ECO:0000256" key="1">
    <source>
        <dbReference type="SAM" id="MobiDB-lite"/>
    </source>
</evidence>
<evidence type="ECO:0000313" key="4">
    <source>
        <dbReference type="Proteomes" id="UP000482155"/>
    </source>
</evidence>
<keyword evidence="4" id="KW-1185">Reference proteome</keyword>
<dbReference type="PROSITE" id="PS51833">
    <property type="entry name" value="HDOD"/>
    <property type="match status" value="1"/>
</dbReference>
<evidence type="ECO:0000313" key="3">
    <source>
        <dbReference type="EMBL" id="NEX60515.1"/>
    </source>
</evidence>
<dbReference type="EMBL" id="JAAIVB010000012">
    <property type="protein sequence ID" value="NEX60515.1"/>
    <property type="molecule type" value="Genomic_DNA"/>
</dbReference>
<sequence length="295" mass="32765">MTATASHLDTWTAFLTGKDIPVMRSTVKALDVARKRLHRIGVRDIADIVLKDPLMTLRVLRFVGLRRGKRQEQELANVEHAIIMIGVEPFFHHFARHDIVEDQLKPHPQALLGLLRLVQRARRSARYALDWAAWRQDLNCEEIAAAALMQDIAAMLVHALTPNKAAQLDNLGKTHPQASAAQRERAVLGTTLAELHARLCREWKLSALLASLDDPGCAAQPRVRNVRLARDLAMHAAGGWDDPAIQPALEQDFQAIAALMSIDDATLRLRLGLQPRKAVEPDTPEEPRQAPGQGT</sequence>
<dbReference type="Pfam" id="PF08668">
    <property type="entry name" value="HDOD"/>
    <property type="match status" value="1"/>
</dbReference>
<evidence type="ECO:0000259" key="2">
    <source>
        <dbReference type="PROSITE" id="PS51833"/>
    </source>
</evidence>
<dbReference type="InterPro" id="IPR052340">
    <property type="entry name" value="RNase_Y/CdgJ"/>
</dbReference>
<dbReference type="PANTHER" id="PTHR33525">
    <property type="match status" value="1"/>
</dbReference>
<feature type="region of interest" description="Disordered" evidence="1">
    <location>
        <begin position="274"/>
        <end position="295"/>
    </location>
</feature>
<reference evidence="3 4" key="1">
    <citation type="submission" date="2020-02" db="EMBL/GenBank/DDBJ databases">
        <authorList>
            <person name="Kim M.K."/>
        </authorList>
    </citation>
    <scope>NUCLEOTIDE SEQUENCE [LARGE SCALE GENOMIC DNA]</scope>
    <source>
        <strain evidence="3 4">17J57-3</strain>
    </source>
</reference>
<dbReference type="PANTHER" id="PTHR33525:SF3">
    <property type="entry name" value="RIBONUCLEASE Y"/>
    <property type="match status" value="1"/>
</dbReference>
<dbReference type="RefSeq" id="WP_163960986.1">
    <property type="nucleotide sequence ID" value="NZ_JAAIVB010000012.1"/>
</dbReference>